<dbReference type="GO" id="GO:0005740">
    <property type="term" value="C:mitochondrial envelope"/>
    <property type="evidence" value="ECO:0007669"/>
    <property type="project" value="InterPro"/>
</dbReference>
<dbReference type="KEGG" id="lgi:LOTGIDRAFT_227973"/>
<dbReference type="GO" id="GO:0006123">
    <property type="term" value="P:mitochondrial electron transport, cytochrome c to oxygen"/>
    <property type="evidence" value="ECO:0007669"/>
    <property type="project" value="InterPro"/>
</dbReference>
<evidence type="ECO:0000256" key="1">
    <source>
        <dbReference type="PIRSR" id="PIRSR602124-1"/>
    </source>
</evidence>
<dbReference type="STRING" id="225164.V4AMF6"/>
<dbReference type="RefSeq" id="XP_009043889.1">
    <property type="nucleotide sequence ID" value="XM_009045641.1"/>
</dbReference>
<evidence type="ECO:0000313" key="3">
    <source>
        <dbReference type="Proteomes" id="UP000030746"/>
    </source>
</evidence>
<accession>V4AMF6</accession>
<dbReference type="OMA" id="ACFCEPD"/>
<keyword evidence="1" id="KW-0479">Metal-binding</keyword>
<dbReference type="HOGENOM" id="CLU_1637317_0_0_1"/>
<gene>
    <name evidence="2" type="ORF">LOTGIDRAFT_227973</name>
</gene>
<dbReference type="GO" id="GO:0046872">
    <property type="term" value="F:metal ion binding"/>
    <property type="evidence" value="ECO:0007669"/>
    <property type="project" value="UniProtKB-KW"/>
</dbReference>
<dbReference type="SUPFAM" id="SSF57802">
    <property type="entry name" value="Rubredoxin-like"/>
    <property type="match status" value="1"/>
</dbReference>
<sequence length="162" mass="18717">MAALLPRVVCNLMRRSVLYPTYTARRCMSDFDAEFNNHDGKKLARSENMADYLGHSSGMERAELITEAEGFDHKMDGTTYENNVMRFDEASPYGNGTLAKPFKVYCVDPWRHVECICSEEDGTFRYTFLTEGQPAKCYCGFWFNLERKTIQEFVPTPEDVHH</sequence>
<reference evidence="2 3" key="1">
    <citation type="journal article" date="2013" name="Nature">
        <title>Insights into bilaterian evolution from three spiralian genomes.</title>
        <authorList>
            <person name="Simakov O."/>
            <person name="Marletaz F."/>
            <person name="Cho S.J."/>
            <person name="Edsinger-Gonzales E."/>
            <person name="Havlak P."/>
            <person name="Hellsten U."/>
            <person name="Kuo D.H."/>
            <person name="Larsson T."/>
            <person name="Lv J."/>
            <person name="Arendt D."/>
            <person name="Savage R."/>
            <person name="Osoegawa K."/>
            <person name="de Jong P."/>
            <person name="Grimwood J."/>
            <person name="Chapman J.A."/>
            <person name="Shapiro H."/>
            <person name="Aerts A."/>
            <person name="Otillar R.P."/>
            <person name="Terry A.Y."/>
            <person name="Boore J.L."/>
            <person name="Grigoriev I.V."/>
            <person name="Lindberg D.R."/>
            <person name="Seaver E.C."/>
            <person name="Weisblat D.A."/>
            <person name="Putnam N.H."/>
            <person name="Rokhsar D.S."/>
        </authorList>
    </citation>
    <scope>NUCLEOTIDE SEQUENCE [LARGE SCALE GENOMIC DNA]</scope>
</reference>
<dbReference type="PROSITE" id="PS51359">
    <property type="entry name" value="COX5B_2"/>
    <property type="match status" value="1"/>
</dbReference>
<evidence type="ECO:0000313" key="2">
    <source>
        <dbReference type="EMBL" id="ESP05344.1"/>
    </source>
</evidence>
<keyword evidence="1" id="KW-0862">Zinc</keyword>
<organism evidence="2 3">
    <name type="scientific">Lottia gigantea</name>
    <name type="common">Giant owl limpet</name>
    <dbReference type="NCBI Taxonomy" id="225164"/>
    <lineage>
        <taxon>Eukaryota</taxon>
        <taxon>Metazoa</taxon>
        <taxon>Spiralia</taxon>
        <taxon>Lophotrochozoa</taxon>
        <taxon>Mollusca</taxon>
        <taxon>Gastropoda</taxon>
        <taxon>Patellogastropoda</taxon>
        <taxon>Lottioidea</taxon>
        <taxon>Lottiidae</taxon>
        <taxon>Lottia</taxon>
    </lineage>
</organism>
<dbReference type="EMBL" id="KB199650">
    <property type="protein sequence ID" value="ESP05344.1"/>
    <property type="molecule type" value="Genomic_DNA"/>
</dbReference>
<dbReference type="Gene3D" id="2.60.11.10">
    <property type="entry name" value="Cytochrome c oxidase, subunit Vb"/>
    <property type="match status" value="1"/>
</dbReference>
<keyword evidence="3" id="KW-1185">Reference proteome</keyword>
<feature type="binding site" evidence="1">
    <location>
        <position position="115"/>
    </location>
    <ligand>
        <name>Zn(2+)</name>
        <dbReference type="ChEBI" id="CHEBI:29105"/>
    </ligand>
</feature>
<protein>
    <submittedName>
        <fullName evidence="2">Uncharacterized protein</fullName>
    </submittedName>
</protein>
<dbReference type="InterPro" id="IPR036972">
    <property type="entry name" value="Cyt_c_oxidase_su5b_sf"/>
</dbReference>
<proteinExistence type="predicted"/>
<dbReference type="GO" id="GO:0045277">
    <property type="term" value="C:respiratory chain complex IV"/>
    <property type="evidence" value="ECO:0007669"/>
    <property type="project" value="InterPro"/>
</dbReference>
<dbReference type="OrthoDB" id="10249250at2759"/>
<dbReference type="AlphaFoldDB" id="V4AMF6"/>
<feature type="binding site" evidence="1">
    <location>
        <position position="117"/>
    </location>
    <ligand>
        <name>Zn(2+)</name>
        <dbReference type="ChEBI" id="CHEBI:29105"/>
    </ligand>
</feature>
<name>V4AMF6_LOTGI</name>
<feature type="binding site" evidence="1">
    <location>
        <position position="139"/>
    </location>
    <ligand>
        <name>Zn(2+)</name>
        <dbReference type="ChEBI" id="CHEBI:29105"/>
    </ligand>
</feature>
<dbReference type="CTD" id="20247490"/>
<dbReference type="GeneID" id="20247490"/>
<dbReference type="InterPro" id="IPR002124">
    <property type="entry name" value="Cyt_c_oxidase_su5b"/>
</dbReference>
<feature type="binding site" evidence="1">
    <location>
        <position position="137"/>
    </location>
    <ligand>
        <name>Zn(2+)</name>
        <dbReference type="ChEBI" id="CHEBI:29105"/>
    </ligand>
</feature>
<dbReference type="Proteomes" id="UP000030746">
    <property type="component" value="Unassembled WGS sequence"/>
</dbReference>